<dbReference type="InterPro" id="IPR024096">
    <property type="entry name" value="NO_sig/Golgi_transp_ligand-bd"/>
</dbReference>
<keyword evidence="3" id="KW-1185">Reference proteome</keyword>
<proteinExistence type="predicted"/>
<dbReference type="SUPFAM" id="SSF111126">
    <property type="entry name" value="Ligand-binding domain in the NO signalling and Golgi transport"/>
    <property type="match status" value="1"/>
</dbReference>
<keyword evidence="1" id="KW-0732">Signal</keyword>
<sequence>MNRKDFLKKACISTACFCGFGAVASAASDINTEPEEKEDTIQHEWLANLLENLGEDMDEELLRPVIKKASEVHYNQLKMDEMLSSYVGDIDAFIQFIQKEWAWNITYNKDENIILADENKPHCVCPVLPFKKGKNTSAICYCSEGFAERMFSYVLNKPVQAEVISSVRRGDSTCIYQINV</sequence>
<feature type="signal peptide" evidence="1">
    <location>
        <begin position="1"/>
        <end position="26"/>
    </location>
</feature>
<reference evidence="2 3" key="1">
    <citation type="journal article" date="2015" name="Int. J. Syst. Evol. Microbiol.">
        <title>Carboxylicivirga linearis sp. nov., isolated from a sea cucumber culture pond.</title>
        <authorList>
            <person name="Wang F.Q."/>
            <person name="Zhou Y.X."/>
            <person name="Lin X.Z."/>
            <person name="Chen G.J."/>
            <person name="Du Z.J."/>
        </authorList>
    </citation>
    <scope>NUCLEOTIDE SEQUENCE [LARGE SCALE GENOMIC DNA]</scope>
    <source>
        <strain evidence="2 3">FB218</strain>
    </source>
</reference>
<comment type="caution">
    <text evidence="2">The sequence shown here is derived from an EMBL/GenBank/DDBJ whole genome shotgun (WGS) entry which is preliminary data.</text>
</comment>
<gene>
    <name evidence="2" type="ORF">KEM10_13415</name>
</gene>
<evidence type="ECO:0008006" key="4">
    <source>
        <dbReference type="Google" id="ProtNLM"/>
    </source>
</evidence>
<accession>A0ABS5JXY8</accession>
<name>A0ABS5JXY8_9BACT</name>
<feature type="chain" id="PRO_5045487010" description="Metanogen output domain-containing protein" evidence="1">
    <location>
        <begin position="27"/>
        <end position="180"/>
    </location>
</feature>
<dbReference type="RefSeq" id="WP_212216526.1">
    <property type="nucleotide sequence ID" value="NZ_JAGUCO010000009.1"/>
</dbReference>
<organism evidence="2 3">
    <name type="scientific">Carboxylicivirga linearis</name>
    <dbReference type="NCBI Taxonomy" id="1628157"/>
    <lineage>
        <taxon>Bacteria</taxon>
        <taxon>Pseudomonadati</taxon>
        <taxon>Bacteroidota</taxon>
        <taxon>Bacteroidia</taxon>
        <taxon>Marinilabiliales</taxon>
        <taxon>Marinilabiliaceae</taxon>
        <taxon>Carboxylicivirga</taxon>
    </lineage>
</organism>
<dbReference type="Proteomes" id="UP000708576">
    <property type="component" value="Unassembled WGS sequence"/>
</dbReference>
<evidence type="ECO:0000313" key="3">
    <source>
        <dbReference type="Proteomes" id="UP000708576"/>
    </source>
</evidence>
<dbReference type="EMBL" id="JAGUCO010000009">
    <property type="protein sequence ID" value="MBS2099286.1"/>
    <property type="molecule type" value="Genomic_DNA"/>
</dbReference>
<evidence type="ECO:0000256" key="1">
    <source>
        <dbReference type="SAM" id="SignalP"/>
    </source>
</evidence>
<protein>
    <recommendedName>
        <fullName evidence="4">Metanogen output domain-containing protein</fullName>
    </recommendedName>
</protein>
<evidence type="ECO:0000313" key="2">
    <source>
        <dbReference type="EMBL" id="MBS2099286.1"/>
    </source>
</evidence>
<dbReference type="Gene3D" id="3.30.1380.20">
    <property type="entry name" value="Trafficking protein particle complex subunit 3"/>
    <property type="match status" value="1"/>
</dbReference>